<proteinExistence type="predicted"/>
<feature type="domain" description="PepSY" evidence="2">
    <location>
        <begin position="44"/>
        <end position="97"/>
    </location>
</feature>
<dbReference type="EMBL" id="JAAGRN010000004">
    <property type="protein sequence ID" value="NDY83152.1"/>
    <property type="molecule type" value="Genomic_DNA"/>
</dbReference>
<dbReference type="Pfam" id="PF03413">
    <property type="entry name" value="PepSY"/>
    <property type="match status" value="1"/>
</dbReference>
<evidence type="ECO:0000259" key="2">
    <source>
        <dbReference type="Pfam" id="PF03413"/>
    </source>
</evidence>
<accession>A0A6B2QYT0</accession>
<gene>
    <name evidence="3" type="ORF">G3I67_07900</name>
</gene>
<keyword evidence="1" id="KW-0732">Signal</keyword>
<sequence length="100" mass="11378">MRLLSVILAALLLSGHPNVHADDAKDHDMARQALESGQIMPLRTIIEKVENTYSGQILEIELERKSNQWIYEIKMLRNDGLRIKLKVNAADGTVISDRRK</sequence>
<dbReference type="RefSeq" id="WP_163653867.1">
    <property type="nucleotide sequence ID" value="NZ_JAAGRN010000004.1"/>
</dbReference>
<dbReference type="AlphaFoldDB" id="A0A6B2QYT0"/>
<comment type="caution">
    <text evidence="3">The sequence shown here is derived from an EMBL/GenBank/DDBJ whole genome shotgun (WGS) entry which is preliminary data.</text>
</comment>
<feature type="signal peptide" evidence="1">
    <location>
        <begin position="1"/>
        <end position="21"/>
    </location>
</feature>
<organism evidence="3">
    <name type="scientific">Sheuella amnicola</name>
    <dbReference type="NCBI Taxonomy" id="2707330"/>
    <lineage>
        <taxon>Bacteria</taxon>
        <taxon>Pseudomonadati</taxon>
        <taxon>Pseudomonadota</taxon>
        <taxon>Betaproteobacteria</taxon>
        <taxon>Burkholderiales</taxon>
        <taxon>Alcaligenaceae</taxon>
        <taxon>Sheuella</taxon>
    </lineage>
</organism>
<protein>
    <submittedName>
        <fullName evidence="3">Peptidase</fullName>
    </submittedName>
</protein>
<evidence type="ECO:0000313" key="3">
    <source>
        <dbReference type="EMBL" id="NDY83152.1"/>
    </source>
</evidence>
<dbReference type="Gene3D" id="3.10.450.40">
    <property type="match status" value="1"/>
</dbReference>
<reference evidence="3" key="1">
    <citation type="submission" date="2020-02" db="EMBL/GenBank/DDBJ databases">
        <authorList>
            <person name="Chen W.-M."/>
        </authorList>
    </citation>
    <scope>NUCLEOTIDE SEQUENCE</scope>
    <source>
        <strain evidence="3">NBD-18</strain>
    </source>
</reference>
<feature type="chain" id="PRO_5025597843" evidence="1">
    <location>
        <begin position="22"/>
        <end position="100"/>
    </location>
</feature>
<name>A0A6B2QYT0_9BURK</name>
<dbReference type="InterPro" id="IPR025711">
    <property type="entry name" value="PepSY"/>
</dbReference>
<evidence type="ECO:0000256" key="1">
    <source>
        <dbReference type="SAM" id="SignalP"/>
    </source>
</evidence>